<dbReference type="PROSITE" id="PS51273">
    <property type="entry name" value="GATASE_TYPE_1"/>
    <property type="match status" value="1"/>
</dbReference>
<name>A0ABQ0E2V6_9PORP</name>
<dbReference type="Gene3D" id="3.40.50.880">
    <property type="match status" value="1"/>
</dbReference>
<dbReference type="EMBL" id="BAAFSF010000004">
    <property type="protein sequence ID" value="GAB1252021.1"/>
    <property type="molecule type" value="Genomic_DNA"/>
</dbReference>
<comment type="caution">
    <text evidence="3">The sequence shown here is derived from an EMBL/GenBank/DDBJ whole genome shotgun (WGS) entry which is preliminary data.</text>
</comment>
<dbReference type="RefSeq" id="WP_411915792.1">
    <property type="nucleotide sequence ID" value="NZ_BAAFSF010000004.1"/>
</dbReference>
<dbReference type="PRINTS" id="PR00099">
    <property type="entry name" value="CPSGATASE"/>
</dbReference>
<dbReference type="InterPro" id="IPR029062">
    <property type="entry name" value="Class_I_gatase-like"/>
</dbReference>
<reference evidence="3 4" key="1">
    <citation type="journal article" date="2025" name="Int. J. Syst. Evol. Microbiol.">
        <title>Desulfovibrio falkowii sp. nov., Porphyromonas miyakawae sp. nov., Mediterraneibacter flintii sp. nov. and Owariibacterium komagatae gen. nov., sp. nov., isolated from human faeces.</title>
        <authorList>
            <person name="Hamaguchi T."/>
            <person name="Ohara M."/>
            <person name="Hisatomi A."/>
            <person name="Sekiguchi K."/>
            <person name="Takeda J.I."/>
            <person name="Ueyama J."/>
            <person name="Ito M."/>
            <person name="Nishiwaki H."/>
            <person name="Ogi T."/>
            <person name="Hirayama M."/>
            <person name="Ohkuma M."/>
            <person name="Sakamoto M."/>
            <person name="Ohno K."/>
        </authorList>
    </citation>
    <scope>NUCLEOTIDE SEQUENCE [LARGE SCALE GENOMIC DNA]</scope>
    <source>
        <strain evidence="3 4">13CB11C</strain>
    </source>
</reference>
<proteinExistence type="predicted"/>
<dbReference type="CDD" id="cd01743">
    <property type="entry name" value="GATase1_Anthranilate_Synthase"/>
    <property type="match status" value="1"/>
</dbReference>
<dbReference type="InterPro" id="IPR017926">
    <property type="entry name" value="GATASE"/>
</dbReference>
<dbReference type="PANTHER" id="PTHR43418">
    <property type="entry name" value="MULTIFUNCTIONAL TRYPTOPHAN BIOSYNTHESIS PROTEIN-RELATED"/>
    <property type="match status" value="1"/>
</dbReference>
<keyword evidence="1" id="KW-0315">Glutamine amidotransferase</keyword>
<evidence type="ECO:0000256" key="1">
    <source>
        <dbReference type="ARBA" id="ARBA00022962"/>
    </source>
</evidence>
<evidence type="ECO:0000313" key="4">
    <source>
        <dbReference type="Proteomes" id="UP001628220"/>
    </source>
</evidence>
<accession>A0ABQ0E2V6</accession>
<feature type="domain" description="Glutamine amidotransferase" evidence="2">
    <location>
        <begin position="6"/>
        <end position="187"/>
    </location>
</feature>
<organism evidence="3 4">
    <name type="scientific">Porphyromonas miyakawae</name>
    <dbReference type="NCBI Taxonomy" id="3137470"/>
    <lineage>
        <taxon>Bacteria</taxon>
        <taxon>Pseudomonadati</taxon>
        <taxon>Bacteroidota</taxon>
        <taxon>Bacteroidia</taxon>
        <taxon>Bacteroidales</taxon>
        <taxon>Porphyromonadaceae</taxon>
        <taxon>Porphyromonas</taxon>
    </lineage>
</organism>
<dbReference type="InterPro" id="IPR006221">
    <property type="entry name" value="TrpG/PapA_dom"/>
</dbReference>
<gene>
    <name evidence="3" type="ORF">Tsumi_11270</name>
</gene>
<dbReference type="NCBIfam" id="TIGR00566">
    <property type="entry name" value="trpG_papA"/>
    <property type="match status" value="1"/>
</dbReference>
<dbReference type="Pfam" id="PF00117">
    <property type="entry name" value="GATase"/>
    <property type="match status" value="1"/>
</dbReference>
<dbReference type="PRINTS" id="PR00097">
    <property type="entry name" value="ANTSNTHASEII"/>
</dbReference>
<keyword evidence="4" id="KW-1185">Reference proteome</keyword>
<dbReference type="PANTHER" id="PTHR43418:SF4">
    <property type="entry name" value="MULTIFUNCTIONAL TRYPTOPHAN BIOSYNTHESIS PROTEIN"/>
    <property type="match status" value="1"/>
</dbReference>
<sequence length="191" mass="21458">MRKVLIADCHDSFVFNVVELLRNIEDCAIEVLPTEYTTTMDLSSYDGIILSPGPSTPQETEGLFPLLSRCYTTHSILGICLGHQAIAHFFGAKLQQLPSPLHGHGEQLTDIAKDELLFTHYHATKVARYHSWVIEKDTLPKELCITALARSDKSIMAIRHTSLPIRGVQFHPESYLTEEGADMLRAWIQSI</sequence>
<dbReference type="PRINTS" id="PR00096">
    <property type="entry name" value="GATASE"/>
</dbReference>
<dbReference type="Proteomes" id="UP001628220">
    <property type="component" value="Unassembled WGS sequence"/>
</dbReference>
<evidence type="ECO:0000259" key="2">
    <source>
        <dbReference type="Pfam" id="PF00117"/>
    </source>
</evidence>
<dbReference type="InterPro" id="IPR050472">
    <property type="entry name" value="Anth_synth/Amidotransfase"/>
</dbReference>
<evidence type="ECO:0000313" key="3">
    <source>
        <dbReference type="EMBL" id="GAB1252021.1"/>
    </source>
</evidence>
<dbReference type="SUPFAM" id="SSF52317">
    <property type="entry name" value="Class I glutamine amidotransferase-like"/>
    <property type="match status" value="1"/>
</dbReference>
<protein>
    <submittedName>
        <fullName evidence="3">Aminodeoxychorismate/anthranilate synthase component II</fullName>
    </submittedName>
</protein>